<feature type="domain" description="Flagellar hook-associated protein FlgK helical" evidence="9">
    <location>
        <begin position="91"/>
        <end position="328"/>
    </location>
</feature>
<comment type="similarity">
    <text evidence="3">Belongs to the flagella basal body rod proteins family.</text>
</comment>
<evidence type="ECO:0000256" key="2">
    <source>
        <dbReference type="ARBA" id="ARBA00004613"/>
    </source>
</evidence>
<evidence type="ECO:0000256" key="4">
    <source>
        <dbReference type="ARBA" id="ARBA00016244"/>
    </source>
</evidence>
<organism evidence="10 11">
    <name type="scientific">Cupriavidus pampae</name>
    <dbReference type="NCBI Taxonomy" id="659251"/>
    <lineage>
        <taxon>Bacteria</taxon>
        <taxon>Pseudomonadati</taxon>
        <taxon>Pseudomonadota</taxon>
        <taxon>Betaproteobacteria</taxon>
        <taxon>Burkholderiales</taxon>
        <taxon>Burkholderiaceae</taxon>
        <taxon>Cupriavidus</taxon>
    </lineage>
</organism>
<evidence type="ECO:0000259" key="7">
    <source>
        <dbReference type="Pfam" id="PF06429"/>
    </source>
</evidence>
<dbReference type="InterPro" id="IPR053927">
    <property type="entry name" value="FlgK_helical"/>
</dbReference>
<dbReference type="Pfam" id="PF21158">
    <property type="entry name" value="flgK_1st_1"/>
    <property type="match status" value="1"/>
</dbReference>
<evidence type="ECO:0000256" key="1">
    <source>
        <dbReference type="ARBA" id="ARBA00004365"/>
    </source>
</evidence>
<dbReference type="PANTHER" id="PTHR30033">
    <property type="entry name" value="FLAGELLAR HOOK-ASSOCIATED PROTEIN 1"/>
    <property type="match status" value="1"/>
</dbReference>
<evidence type="ECO:0000259" key="9">
    <source>
        <dbReference type="Pfam" id="PF22638"/>
    </source>
</evidence>
<comment type="subcellular location">
    <subcellularLocation>
        <location evidence="1">Bacterial flagellum</location>
    </subcellularLocation>
    <subcellularLocation>
        <location evidence="2">Secreted</location>
    </subcellularLocation>
</comment>
<dbReference type="Pfam" id="PF22638">
    <property type="entry name" value="FlgK_D1"/>
    <property type="match status" value="1"/>
</dbReference>
<evidence type="ECO:0000256" key="3">
    <source>
        <dbReference type="ARBA" id="ARBA00009677"/>
    </source>
</evidence>
<keyword evidence="6" id="KW-0975">Bacterial flagellum</keyword>
<dbReference type="Proteomes" id="UP000706525">
    <property type="component" value="Unassembled WGS sequence"/>
</dbReference>
<comment type="caution">
    <text evidence="10">The sequence shown here is derived from an EMBL/GenBank/DDBJ whole genome shotgun (WGS) entry which is preliminary data.</text>
</comment>
<dbReference type="RefSeq" id="WP_223992861.1">
    <property type="nucleotide sequence ID" value="NZ_CAJZAG010000010.1"/>
</dbReference>
<dbReference type="InterPro" id="IPR010930">
    <property type="entry name" value="Flg_bb/hook_C_dom"/>
</dbReference>
<name>A0ABM8XLZ1_9BURK</name>
<keyword evidence="11" id="KW-1185">Reference proteome</keyword>
<dbReference type="NCBIfam" id="TIGR02492">
    <property type="entry name" value="flgK_ends"/>
    <property type="match status" value="1"/>
</dbReference>
<gene>
    <name evidence="10" type="ORF">LMG32289_04781</name>
</gene>
<evidence type="ECO:0000259" key="8">
    <source>
        <dbReference type="Pfam" id="PF21158"/>
    </source>
</evidence>
<keyword evidence="5" id="KW-0964">Secreted</keyword>
<dbReference type="PRINTS" id="PR01005">
    <property type="entry name" value="FLGHOOKAP1"/>
</dbReference>
<dbReference type="InterPro" id="IPR049119">
    <property type="entry name" value="FlgK_D2-like"/>
</dbReference>
<protein>
    <recommendedName>
        <fullName evidence="4">Flagellar hook-associated protein 1</fullName>
    </recommendedName>
</protein>
<dbReference type="PANTHER" id="PTHR30033:SF1">
    <property type="entry name" value="FLAGELLAR HOOK-ASSOCIATED PROTEIN 1"/>
    <property type="match status" value="1"/>
</dbReference>
<dbReference type="Pfam" id="PF06429">
    <property type="entry name" value="Flg_bbr_C"/>
    <property type="match status" value="1"/>
</dbReference>
<accession>A0ABM8XLZ1</accession>
<dbReference type="EMBL" id="CAJZAG010000010">
    <property type="protein sequence ID" value="CAG9181245.1"/>
    <property type="molecule type" value="Genomic_DNA"/>
</dbReference>
<reference evidence="10 11" key="1">
    <citation type="submission" date="2021-08" db="EMBL/GenBank/DDBJ databases">
        <authorList>
            <person name="Peeters C."/>
        </authorList>
    </citation>
    <scope>NUCLEOTIDE SEQUENCE [LARGE SCALE GENOMIC DNA]</scope>
    <source>
        <strain evidence="10 11">LMG 32289</strain>
    </source>
</reference>
<evidence type="ECO:0000313" key="10">
    <source>
        <dbReference type="EMBL" id="CAG9181245.1"/>
    </source>
</evidence>
<proteinExistence type="inferred from homology"/>
<feature type="domain" description="Flagellar hook-associated protein 1 D2-like" evidence="8">
    <location>
        <begin position="340"/>
        <end position="416"/>
    </location>
</feature>
<dbReference type="SUPFAM" id="SSF64518">
    <property type="entry name" value="Phase 1 flagellin"/>
    <property type="match status" value="2"/>
</dbReference>
<sequence>MSLFNIGLSGLNVAQNALSTTGHNFANAATAGYTRQNTIIASAGGQIRGSGFYGQGSNTLSVQRVYDSFLTNQLRGATSASAQLSAYSDQISQIDDLLADQKGGLAPLMQKFFASVQAVSDTPADPATRQGMLSAAQALSGQIKSASSYFKQLQDGVNQQISTTVDQVNTYTAQIAKLNTQITRMSAQAGGQPPNDLLDQRDQLVQELNGLIGAKVVVQDGGTSYNILTANGQPLVMGSDSYNLKAVQSATDGSRTEIAFTLPNGALQEADAGAINGGSLGGLLAFRSDTLDSAQNSIGRISIALGQAFNDQHKLGVDLNGAVGTDLFAIGGPTVYGKQGNTGTATISAQITNSGALTTSDYTLKFDGTNYSLLRKSDNKVVATAGGAAPMTLTADGFTVNVGAGMAANDSFEIQPTRNAAASFDVLISDPAKIAAASPARADAATGNAGNAAAKLTNVAQPFTLFTGKITATWNSTTSTYTFADATGTPLAPQPVGTPNGPNTDYTLNGMTFSFSGTPANGDTITLSNNSGAVSDNGNMLSLAKLQTAKTINGVASFNDAYAQLVNDVGSKAQSIKIQSTSQDSVTTQIYNSQQSISGVNMDEETVNMLQFQQLYQANARVIQTASNIFDTLIGIGN</sequence>
<evidence type="ECO:0000256" key="5">
    <source>
        <dbReference type="ARBA" id="ARBA00022525"/>
    </source>
</evidence>
<evidence type="ECO:0000313" key="11">
    <source>
        <dbReference type="Proteomes" id="UP000706525"/>
    </source>
</evidence>
<evidence type="ECO:0000256" key="6">
    <source>
        <dbReference type="ARBA" id="ARBA00023143"/>
    </source>
</evidence>
<feature type="domain" description="Flagellar basal-body/hook protein C-terminal" evidence="7">
    <location>
        <begin position="597"/>
        <end position="635"/>
    </location>
</feature>
<dbReference type="InterPro" id="IPR002371">
    <property type="entry name" value="FlgK"/>
</dbReference>